<name>A0A0A8K5U7_9HYPH</name>
<dbReference type="InterPro" id="IPR016461">
    <property type="entry name" value="COMT-like"/>
</dbReference>
<feature type="domain" description="O-methyltransferase C-terminal" evidence="4">
    <location>
        <begin position="174"/>
        <end position="320"/>
    </location>
</feature>
<organism evidence="6 7">
    <name type="scientific">Methyloceanibacter caenitepidi</name>
    <dbReference type="NCBI Taxonomy" id="1384459"/>
    <lineage>
        <taxon>Bacteria</taxon>
        <taxon>Pseudomonadati</taxon>
        <taxon>Pseudomonadota</taxon>
        <taxon>Alphaproteobacteria</taxon>
        <taxon>Hyphomicrobiales</taxon>
        <taxon>Hyphomicrobiaceae</taxon>
        <taxon>Methyloceanibacter</taxon>
    </lineage>
</organism>
<dbReference type="PIRSF" id="PIRSF005739">
    <property type="entry name" value="O-mtase"/>
    <property type="match status" value="1"/>
</dbReference>
<dbReference type="InterPro" id="IPR001077">
    <property type="entry name" value="COMT_C"/>
</dbReference>
<dbReference type="InterPro" id="IPR012967">
    <property type="entry name" value="COMT_dimerisation"/>
</dbReference>
<dbReference type="Proteomes" id="UP000031643">
    <property type="component" value="Chromosome"/>
</dbReference>
<dbReference type="PANTHER" id="PTHR43712:SF2">
    <property type="entry name" value="O-METHYLTRANSFERASE CICE"/>
    <property type="match status" value="1"/>
</dbReference>
<dbReference type="InterPro" id="IPR036388">
    <property type="entry name" value="WH-like_DNA-bd_sf"/>
</dbReference>
<dbReference type="RefSeq" id="WP_052464435.1">
    <property type="nucleotide sequence ID" value="NZ_AP014648.1"/>
</dbReference>
<dbReference type="SUPFAM" id="SSF46785">
    <property type="entry name" value="Winged helix' DNA-binding domain"/>
    <property type="match status" value="1"/>
</dbReference>
<dbReference type="PROSITE" id="PS51683">
    <property type="entry name" value="SAM_OMT_II"/>
    <property type="match status" value="1"/>
</dbReference>
<dbReference type="Gene3D" id="1.10.10.10">
    <property type="entry name" value="Winged helix-like DNA-binding domain superfamily/Winged helix DNA-binding domain"/>
    <property type="match status" value="1"/>
</dbReference>
<evidence type="ECO:0000256" key="2">
    <source>
        <dbReference type="ARBA" id="ARBA00022679"/>
    </source>
</evidence>
<keyword evidence="2 6" id="KW-0808">Transferase</keyword>
<dbReference type="GO" id="GO:0046983">
    <property type="term" value="F:protein dimerization activity"/>
    <property type="evidence" value="ECO:0007669"/>
    <property type="project" value="InterPro"/>
</dbReference>
<evidence type="ECO:0000313" key="6">
    <source>
        <dbReference type="EMBL" id="BAQ17872.1"/>
    </source>
</evidence>
<sequence length="340" mass="37089">MDETEQREIEERLKDRIAAYHEAALLFTAVTAGLPDLLKAEPRTPEALASDLGLAAGPMRRFLRGLVAMRLCEERDDGRFALTPAAECLTYGHPSNLSEKAFVVVGQYWMPWMSMMYALRTGEPSLPFALNKTAADWRGAKSDEGRFLFRYVAKEELANPGGVQEALGDVADSAVIASIGGGYGAWLAGVLERDPALKGIVFDAPPVLDDAMRLFDVLEFADRIEFLPGDARDEVPPGADIYVLKSVLQQHGDKDAAAILENCHRAMAAGARLVIYERLMPEDPNEDPEAIMTDLHMMAITGGKTRTLAEMETLISDAGLRVAGHRNTANGMTALDVRTL</sequence>
<evidence type="ECO:0000313" key="7">
    <source>
        <dbReference type="Proteomes" id="UP000031643"/>
    </source>
</evidence>
<evidence type="ECO:0000259" key="4">
    <source>
        <dbReference type="Pfam" id="PF00891"/>
    </source>
</evidence>
<dbReference type="KEGG" id="mcg:GL4_2436"/>
<dbReference type="Gene3D" id="3.40.50.150">
    <property type="entry name" value="Vaccinia Virus protein VP39"/>
    <property type="match status" value="1"/>
</dbReference>
<keyword evidence="3" id="KW-0949">S-adenosyl-L-methionine</keyword>
<dbReference type="InterPro" id="IPR029063">
    <property type="entry name" value="SAM-dependent_MTases_sf"/>
</dbReference>
<keyword evidence="7" id="KW-1185">Reference proteome</keyword>
<dbReference type="Pfam" id="PF00891">
    <property type="entry name" value="Methyltransf_2"/>
    <property type="match status" value="1"/>
</dbReference>
<evidence type="ECO:0000256" key="3">
    <source>
        <dbReference type="ARBA" id="ARBA00022691"/>
    </source>
</evidence>
<dbReference type="HOGENOM" id="CLU_005533_12_0_5"/>
<evidence type="ECO:0000259" key="5">
    <source>
        <dbReference type="Pfam" id="PF08100"/>
    </source>
</evidence>
<dbReference type="CDD" id="cd02440">
    <property type="entry name" value="AdoMet_MTases"/>
    <property type="match status" value="1"/>
</dbReference>
<reference evidence="6 7" key="1">
    <citation type="submission" date="2014-09" db="EMBL/GenBank/DDBJ databases">
        <title>Genome sequencing of Methyloceanibacter caenitepidi Gela4.</title>
        <authorList>
            <person name="Takeuchi M."/>
            <person name="Susumu S."/>
            <person name="Kamagata Y."/>
            <person name="Oshima K."/>
            <person name="Hattori M."/>
            <person name="Iwasaki W."/>
        </authorList>
    </citation>
    <scope>NUCLEOTIDE SEQUENCE [LARGE SCALE GENOMIC DNA]</scope>
    <source>
        <strain evidence="6 7">Gela4</strain>
    </source>
</reference>
<dbReference type="AlphaFoldDB" id="A0A0A8K5U7"/>
<dbReference type="Pfam" id="PF08100">
    <property type="entry name" value="Dimerisation"/>
    <property type="match status" value="1"/>
</dbReference>
<proteinExistence type="predicted"/>
<dbReference type="SUPFAM" id="SSF53335">
    <property type="entry name" value="S-adenosyl-L-methionine-dependent methyltransferases"/>
    <property type="match status" value="1"/>
</dbReference>
<accession>A0A0A8K5U7</accession>
<dbReference type="STRING" id="1384459.GL4_2436"/>
<dbReference type="GO" id="GO:0008171">
    <property type="term" value="F:O-methyltransferase activity"/>
    <property type="evidence" value="ECO:0007669"/>
    <property type="project" value="InterPro"/>
</dbReference>
<gene>
    <name evidence="6" type="ORF">GL4_2436</name>
</gene>
<dbReference type="GO" id="GO:0032259">
    <property type="term" value="P:methylation"/>
    <property type="evidence" value="ECO:0007669"/>
    <property type="project" value="UniProtKB-KW"/>
</dbReference>
<protein>
    <submittedName>
        <fullName evidence="6">O-methyltransferase</fullName>
    </submittedName>
</protein>
<evidence type="ECO:0000256" key="1">
    <source>
        <dbReference type="ARBA" id="ARBA00022603"/>
    </source>
</evidence>
<dbReference type="InterPro" id="IPR036390">
    <property type="entry name" value="WH_DNA-bd_sf"/>
</dbReference>
<dbReference type="EMBL" id="AP014648">
    <property type="protein sequence ID" value="BAQ17872.1"/>
    <property type="molecule type" value="Genomic_DNA"/>
</dbReference>
<keyword evidence="1 6" id="KW-0489">Methyltransferase</keyword>
<dbReference type="PANTHER" id="PTHR43712">
    <property type="entry name" value="PUTATIVE (AFU_ORTHOLOGUE AFUA_4G14580)-RELATED"/>
    <property type="match status" value="1"/>
</dbReference>
<feature type="domain" description="O-methyltransferase dimerisation" evidence="5">
    <location>
        <begin position="19"/>
        <end position="90"/>
    </location>
</feature>